<evidence type="ECO:0000256" key="1">
    <source>
        <dbReference type="ARBA" id="ARBA00000085"/>
    </source>
</evidence>
<feature type="domain" description="Histidine kinase" evidence="6">
    <location>
        <begin position="53"/>
        <end position="274"/>
    </location>
</feature>
<keyword evidence="8" id="KW-1185">Reference proteome</keyword>
<dbReference type="Gene3D" id="1.10.287.130">
    <property type="match status" value="1"/>
</dbReference>
<dbReference type="PROSITE" id="PS50109">
    <property type="entry name" value="HIS_KIN"/>
    <property type="match status" value="1"/>
</dbReference>
<dbReference type="RefSeq" id="WP_083526685.1">
    <property type="nucleotide sequence ID" value="NZ_BCNT01000010.1"/>
</dbReference>
<comment type="caution">
    <text evidence="7">The sequence shown here is derived from an EMBL/GenBank/DDBJ whole genome shotgun (WGS) entry which is preliminary data.</text>
</comment>
<dbReference type="SMART" id="SM00387">
    <property type="entry name" value="HATPase_c"/>
    <property type="match status" value="1"/>
</dbReference>
<keyword evidence="5" id="KW-0418">Kinase</keyword>
<keyword evidence="3" id="KW-0597">Phosphoprotein</keyword>
<dbReference type="InterPro" id="IPR036097">
    <property type="entry name" value="HisK_dim/P_sf"/>
</dbReference>
<dbReference type="PRINTS" id="PR00344">
    <property type="entry name" value="BCTRLSENSOR"/>
</dbReference>
<dbReference type="PANTHER" id="PTHR42878">
    <property type="entry name" value="TWO-COMPONENT HISTIDINE KINASE"/>
    <property type="match status" value="1"/>
</dbReference>
<dbReference type="SUPFAM" id="SSF47384">
    <property type="entry name" value="Homodimeric domain of signal transducing histidine kinase"/>
    <property type="match status" value="1"/>
</dbReference>
<dbReference type="InterPro" id="IPR003661">
    <property type="entry name" value="HisK_dim/P_dom"/>
</dbReference>
<dbReference type="PANTHER" id="PTHR42878:SF15">
    <property type="entry name" value="BACTERIOPHYTOCHROME"/>
    <property type="match status" value="1"/>
</dbReference>
<organism evidence="7 8">
    <name type="scientific">Comamonas terrae</name>
    <dbReference type="NCBI Taxonomy" id="673548"/>
    <lineage>
        <taxon>Bacteria</taxon>
        <taxon>Pseudomonadati</taxon>
        <taxon>Pseudomonadota</taxon>
        <taxon>Betaproteobacteria</taxon>
        <taxon>Burkholderiales</taxon>
        <taxon>Comamonadaceae</taxon>
        <taxon>Comamonas</taxon>
    </lineage>
</organism>
<keyword evidence="4" id="KW-0808">Transferase</keyword>
<dbReference type="Pfam" id="PF02518">
    <property type="entry name" value="HATPase_c"/>
    <property type="match status" value="1"/>
</dbReference>
<dbReference type="InterPro" id="IPR004358">
    <property type="entry name" value="Sig_transdc_His_kin-like_C"/>
</dbReference>
<dbReference type="Proteomes" id="UP001597463">
    <property type="component" value="Unassembled WGS sequence"/>
</dbReference>
<dbReference type="Gene3D" id="3.30.565.10">
    <property type="entry name" value="Histidine kinase-like ATPase, C-terminal domain"/>
    <property type="match status" value="1"/>
</dbReference>
<dbReference type="EC" id="2.7.13.3" evidence="2"/>
<proteinExistence type="predicted"/>
<evidence type="ECO:0000256" key="3">
    <source>
        <dbReference type="ARBA" id="ARBA00022553"/>
    </source>
</evidence>
<dbReference type="SUPFAM" id="SSF55874">
    <property type="entry name" value="ATPase domain of HSP90 chaperone/DNA topoisomerase II/histidine kinase"/>
    <property type="match status" value="1"/>
</dbReference>
<evidence type="ECO:0000256" key="5">
    <source>
        <dbReference type="ARBA" id="ARBA00022777"/>
    </source>
</evidence>
<evidence type="ECO:0000313" key="7">
    <source>
        <dbReference type="EMBL" id="MFD2752534.1"/>
    </source>
</evidence>
<dbReference type="SMART" id="SM00388">
    <property type="entry name" value="HisKA"/>
    <property type="match status" value="1"/>
</dbReference>
<dbReference type="CDD" id="cd00082">
    <property type="entry name" value="HisKA"/>
    <property type="match status" value="1"/>
</dbReference>
<keyword evidence="7" id="KW-0067">ATP-binding</keyword>
<name>A0ABW5UFX9_9BURK</name>
<dbReference type="InterPro" id="IPR050351">
    <property type="entry name" value="BphY/WalK/GraS-like"/>
</dbReference>
<evidence type="ECO:0000313" key="8">
    <source>
        <dbReference type="Proteomes" id="UP001597463"/>
    </source>
</evidence>
<evidence type="ECO:0000256" key="2">
    <source>
        <dbReference type="ARBA" id="ARBA00012438"/>
    </source>
</evidence>
<evidence type="ECO:0000256" key="4">
    <source>
        <dbReference type="ARBA" id="ARBA00022679"/>
    </source>
</evidence>
<reference evidence="8" key="1">
    <citation type="journal article" date="2019" name="Int. J. Syst. Evol. Microbiol.">
        <title>The Global Catalogue of Microorganisms (GCM) 10K type strain sequencing project: providing services to taxonomists for standard genome sequencing and annotation.</title>
        <authorList>
            <consortium name="The Broad Institute Genomics Platform"/>
            <consortium name="The Broad Institute Genome Sequencing Center for Infectious Disease"/>
            <person name="Wu L."/>
            <person name="Ma J."/>
        </authorList>
    </citation>
    <scope>NUCLEOTIDE SEQUENCE [LARGE SCALE GENOMIC DNA]</scope>
    <source>
        <strain evidence="8">TISTR 1906</strain>
    </source>
</reference>
<dbReference type="GO" id="GO:0005524">
    <property type="term" value="F:ATP binding"/>
    <property type="evidence" value="ECO:0007669"/>
    <property type="project" value="UniProtKB-KW"/>
</dbReference>
<evidence type="ECO:0000259" key="6">
    <source>
        <dbReference type="PROSITE" id="PS50109"/>
    </source>
</evidence>
<dbReference type="EMBL" id="JBHUMV010000001">
    <property type="protein sequence ID" value="MFD2752534.1"/>
    <property type="molecule type" value="Genomic_DNA"/>
</dbReference>
<dbReference type="Pfam" id="PF00512">
    <property type="entry name" value="HisKA"/>
    <property type="match status" value="1"/>
</dbReference>
<keyword evidence="7" id="KW-0547">Nucleotide-binding</keyword>
<dbReference type="InterPro" id="IPR005467">
    <property type="entry name" value="His_kinase_dom"/>
</dbReference>
<dbReference type="InterPro" id="IPR036890">
    <property type="entry name" value="HATPase_C_sf"/>
</dbReference>
<gene>
    <name evidence="7" type="ORF">ACFSW6_00415</name>
</gene>
<comment type="catalytic activity">
    <reaction evidence="1">
        <text>ATP + protein L-histidine = ADP + protein N-phospho-L-histidine.</text>
        <dbReference type="EC" id="2.7.13.3"/>
    </reaction>
</comment>
<accession>A0ABW5UFX9</accession>
<protein>
    <recommendedName>
        <fullName evidence="2">histidine kinase</fullName>
        <ecNumber evidence="2">2.7.13.3</ecNumber>
    </recommendedName>
</protein>
<sequence length="277" mass="30516">MHKEPPHPETPSRDEAALTPSVPQTLEQALQLLAQREQELAALRAVQQEWVHAVSHDLRAPLRHVLSFGPLVTELLQAERPAAEDVQEARSFLQTMDRSARRMAAMFDGLLLLSRAARQPLQWQPVDLGGLLQEQIAQLQQPDTDRVQWQLPPQYPAVRADIPLLRQALQAVLANALKFTRAVAQPRIEVTAERHAEGGGITLTVRDNGVGFDAARAAALFGIFQRMHRETEYEGVGIGLALARTACRRMGGDASIAAAPGQGCSVTLHWPGGWDRR</sequence>
<dbReference type="InterPro" id="IPR003594">
    <property type="entry name" value="HATPase_dom"/>
</dbReference>